<comment type="caution">
    <text evidence="1">The sequence shown here is derived from an EMBL/GenBank/DDBJ whole genome shotgun (WGS) entry which is preliminary data.</text>
</comment>
<reference evidence="1 2" key="1">
    <citation type="journal article" date="2014" name="Agronomy (Basel)">
        <title>A Draft Genome Sequence for Ensete ventricosum, the Drought-Tolerant Tree Against Hunger.</title>
        <authorList>
            <person name="Harrison J."/>
            <person name="Moore K.A."/>
            <person name="Paszkiewicz K."/>
            <person name="Jones T."/>
            <person name="Grant M."/>
            <person name="Ambacheew D."/>
            <person name="Muzemil S."/>
            <person name="Studholme D.J."/>
        </authorList>
    </citation>
    <scope>NUCLEOTIDE SEQUENCE [LARGE SCALE GENOMIC DNA]</scope>
</reference>
<dbReference type="Proteomes" id="UP000287651">
    <property type="component" value="Unassembled WGS sequence"/>
</dbReference>
<accession>A0A426XXY7</accession>
<dbReference type="EMBL" id="AMZH03016507">
    <property type="protein sequence ID" value="RRT44365.1"/>
    <property type="molecule type" value="Genomic_DNA"/>
</dbReference>
<dbReference type="AlphaFoldDB" id="A0A426XXY7"/>
<gene>
    <name evidence="1" type="ORF">B296_00029493</name>
</gene>
<proteinExistence type="predicted"/>
<evidence type="ECO:0000313" key="1">
    <source>
        <dbReference type="EMBL" id="RRT44365.1"/>
    </source>
</evidence>
<evidence type="ECO:0000313" key="2">
    <source>
        <dbReference type="Proteomes" id="UP000287651"/>
    </source>
</evidence>
<protein>
    <submittedName>
        <fullName evidence="1">Uncharacterized protein</fullName>
    </submittedName>
</protein>
<sequence>MGSGACNRLLYELFQGGGERGGLVLEDQLSNVGMRSFELRMPCRREGVRFAVHSSAMCADKASVRSWFIINVNPTLGTVDWAYSSTTLTATINNYVNTDMKP</sequence>
<name>A0A426XXY7_ENSVE</name>
<organism evidence="1 2">
    <name type="scientific">Ensete ventricosum</name>
    <name type="common">Abyssinian banana</name>
    <name type="synonym">Musa ensete</name>
    <dbReference type="NCBI Taxonomy" id="4639"/>
    <lineage>
        <taxon>Eukaryota</taxon>
        <taxon>Viridiplantae</taxon>
        <taxon>Streptophyta</taxon>
        <taxon>Embryophyta</taxon>
        <taxon>Tracheophyta</taxon>
        <taxon>Spermatophyta</taxon>
        <taxon>Magnoliopsida</taxon>
        <taxon>Liliopsida</taxon>
        <taxon>Zingiberales</taxon>
        <taxon>Musaceae</taxon>
        <taxon>Ensete</taxon>
    </lineage>
</organism>